<reference evidence="2 3" key="1">
    <citation type="journal article" date="2018" name="Sci. Rep.">
        <title>Comparative genomics provides insights into the lifestyle and reveals functional heterogeneity of dark septate endophytic fungi.</title>
        <authorList>
            <person name="Knapp D.G."/>
            <person name="Nemeth J.B."/>
            <person name="Barry K."/>
            <person name="Hainaut M."/>
            <person name="Henrissat B."/>
            <person name="Johnson J."/>
            <person name="Kuo A."/>
            <person name="Lim J.H.P."/>
            <person name="Lipzen A."/>
            <person name="Nolan M."/>
            <person name="Ohm R.A."/>
            <person name="Tamas L."/>
            <person name="Grigoriev I.V."/>
            <person name="Spatafora J.W."/>
            <person name="Nagy L.G."/>
            <person name="Kovacs G.M."/>
        </authorList>
    </citation>
    <scope>NUCLEOTIDE SEQUENCE [LARGE SCALE GENOMIC DNA]</scope>
    <source>
        <strain evidence="2 3">DSE2036</strain>
    </source>
</reference>
<sequence length="68" mass="7467">MPPGEINVISRYTLFAYILFCQVKKAEDEAKKVEEEPKKKSNDEESKKRSDGKAGADASMTGADEVAS</sequence>
<dbReference type="Proteomes" id="UP000244855">
    <property type="component" value="Unassembled WGS sequence"/>
</dbReference>
<evidence type="ECO:0000256" key="1">
    <source>
        <dbReference type="SAM" id="MobiDB-lite"/>
    </source>
</evidence>
<feature type="compositionally biased region" description="Basic and acidic residues" evidence="1">
    <location>
        <begin position="29"/>
        <end position="54"/>
    </location>
</feature>
<evidence type="ECO:0000313" key="3">
    <source>
        <dbReference type="Proteomes" id="UP000244855"/>
    </source>
</evidence>
<dbReference type="AlphaFoldDB" id="A0A2V1E873"/>
<proteinExistence type="predicted"/>
<gene>
    <name evidence="2" type="ORF">DM02DRAFT_667286</name>
</gene>
<organism evidence="2 3">
    <name type="scientific">Periconia macrospinosa</name>
    <dbReference type="NCBI Taxonomy" id="97972"/>
    <lineage>
        <taxon>Eukaryota</taxon>
        <taxon>Fungi</taxon>
        <taxon>Dikarya</taxon>
        <taxon>Ascomycota</taxon>
        <taxon>Pezizomycotina</taxon>
        <taxon>Dothideomycetes</taxon>
        <taxon>Pleosporomycetidae</taxon>
        <taxon>Pleosporales</taxon>
        <taxon>Massarineae</taxon>
        <taxon>Periconiaceae</taxon>
        <taxon>Periconia</taxon>
    </lineage>
</organism>
<dbReference type="EMBL" id="KZ805307">
    <property type="protein sequence ID" value="PVI06773.1"/>
    <property type="molecule type" value="Genomic_DNA"/>
</dbReference>
<protein>
    <submittedName>
        <fullName evidence="2">Uncharacterized protein</fullName>
    </submittedName>
</protein>
<feature type="region of interest" description="Disordered" evidence="1">
    <location>
        <begin position="29"/>
        <end position="68"/>
    </location>
</feature>
<evidence type="ECO:0000313" key="2">
    <source>
        <dbReference type="EMBL" id="PVI06773.1"/>
    </source>
</evidence>
<accession>A0A2V1E873</accession>
<keyword evidence="3" id="KW-1185">Reference proteome</keyword>
<name>A0A2V1E873_9PLEO</name>